<dbReference type="AlphaFoldDB" id="A0A915CPT4"/>
<dbReference type="Proteomes" id="UP000887574">
    <property type="component" value="Unplaced"/>
</dbReference>
<accession>A0A915CPT4</accession>
<name>A0A915CPT4_9BILA</name>
<proteinExistence type="predicted"/>
<organism evidence="1 2">
    <name type="scientific">Ditylenchus dipsaci</name>
    <dbReference type="NCBI Taxonomy" id="166011"/>
    <lineage>
        <taxon>Eukaryota</taxon>
        <taxon>Metazoa</taxon>
        <taxon>Ecdysozoa</taxon>
        <taxon>Nematoda</taxon>
        <taxon>Chromadorea</taxon>
        <taxon>Rhabditida</taxon>
        <taxon>Tylenchina</taxon>
        <taxon>Tylenchomorpha</taxon>
        <taxon>Sphaerularioidea</taxon>
        <taxon>Anguinidae</taxon>
        <taxon>Anguininae</taxon>
        <taxon>Ditylenchus</taxon>
    </lineage>
</organism>
<evidence type="ECO:0000313" key="2">
    <source>
        <dbReference type="WBParaSite" id="jg113"/>
    </source>
</evidence>
<protein>
    <submittedName>
        <fullName evidence="2">Uncharacterized protein</fullName>
    </submittedName>
</protein>
<keyword evidence="1" id="KW-1185">Reference proteome</keyword>
<dbReference type="WBParaSite" id="jg113">
    <property type="protein sequence ID" value="jg113"/>
    <property type="gene ID" value="jg113"/>
</dbReference>
<sequence length="105" mass="11610">MFCCASLPSRMVVVQYPMLKRHTLSGHPQGNHQCMGEKGPTCTITCKEADEEWCESADPTIQSPCLPIQDYITAGAIVQEDLLQAQLIISVKQVPVNSYCPIKLM</sequence>
<evidence type="ECO:0000313" key="1">
    <source>
        <dbReference type="Proteomes" id="UP000887574"/>
    </source>
</evidence>
<reference evidence="2" key="1">
    <citation type="submission" date="2022-11" db="UniProtKB">
        <authorList>
            <consortium name="WormBaseParasite"/>
        </authorList>
    </citation>
    <scope>IDENTIFICATION</scope>
</reference>